<evidence type="ECO:0000259" key="2">
    <source>
        <dbReference type="Pfam" id="PF06580"/>
    </source>
</evidence>
<keyword evidence="1" id="KW-0472">Membrane</keyword>
<proteinExistence type="predicted"/>
<protein>
    <submittedName>
        <fullName evidence="3">Sensor histidine kinase</fullName>
    </submittedName>
</protein>
<dbReference type="Pfam" id="PF06580">
    <property type="entry name" value="His_kinase"/>
    <property type="match status" value="1"/>
</dbReference>
<keyword evidence="3" id="KW-0808">Transferase</keyword>
<evidence type="ECO:0000313" key="4">
    <source>
        <dbReference type="Proteomes" id="UP000241074"/>
    </source>
</evidence>
<dbReference type="InterPro" id="IPR010559">
    <property type="entry name" value="Sig_transdc_His_kin_internal"/>
</dbReference>
<dbReference type="InterPro" id="IPR036890">
    <property type="entry name" value="HATPase_C_sf"/>
</dbReference>
<feature type="transmembrane region" description="Helical" evidence="1">
    <location>
        <begin position="28"/>
        <end position="46"/>
    </location>
</feature>
<keyword evidence="1" id="KW-0812">Transmembrane</keyword>
<dbReference type="Gene3D" id="3.30.565.10">
    <property type="entry name" value="Histidine kinase-like ATPase, C-terminal domain"/>
    <property type="match status" value="1"/>
</dbReference>
<dbReference type="KEGG" id="xba:C7S18_08755"/>
<dbReference type="GO" id="GO:0016020">
    <property type="term" value="C:membrane"/>
    <property type="evidence" value="ECO:0007669"/>
    <property type="project" value="InterPro"/>
</dbReference>
<evidence type="ECO:0000313" key="3">
    <source>
        <dbReference type="EMBL" id="AVP97276.1"/>
    </source>
</evidence>
<dbReference type="PANTHER" id="PTHR34220:SF9">
    <property type="entry name" value="SIGNAL TRANSDUCTION HISTIDINE KINASE INTERNAL REGION DOMAIN-CONTAINING PROTEIN"/>
    <property type="match status" value="1"/>
</dbReference>
<keyword evidence="1" id="KW-1133">Transmembrane helix</keyword>
<feature type="domain" description="Signal transduction histidine kinase internal region" evidence="2">
    <location>
        <begin position="173"/>
        <end position="252"/>
    </location>
</feature>
<name>A0A2P1PQZ6_9GAMM</name>
<dbReference type="PANTHER" id="PTHR34220">
    <property type="entry name" value="SENSOR HISTIDINE KINASE YPDA"/>
    <property type="match status" value="1"/>
</dbReference>
<dbReference type="OrthoDB" id="2514702at2"/>
<sequence length="366" mass="39670">MTTAPHKPSSATAASPPSPVWLVPPMRVVVTLLVASMVASILSLGWETALTGLWWRVLGIGSTLMIVFSILERFPARLPRGVARWALQVIGVGIAVPVCTISTYLLSTKKGAPPFWDDELRLMGFGIMTIFGILVAPWVALAALVRQREATVSRLALDLELKQSELARHAVEARMNLLTAQVKPHFLFNTLANVHALLGMDSPRATKVLESLIAYLRAAVPRLDTNNETIGHEIELTRAYLDLMQLRMPDRLQVVWAIAPGLDHLRCPPLTLLTLVENAVQHGIDPTEYGGTVRIQLQLQGGQCEWLVSDDGQGLQSGSKGLGTGLKALLERLQLSFGSDVALTLNARSPKGAEAKLRFPAVAASP</sequence>
<dbReference type="GO" id="GO:0000155">
    <property type="term" value="F:phosphorelay sensor kinase activity"/>
    <property type="evidence" value="ECO:0007669"/>
    <property type="project" value="InterPro"/>
</dbReference>
<dbReference type="EMBL" id="CP027860">
    <property type="protein sequence ID" value="AVP97276.1"/>
    <property type="molecule type" value="Genomic_DNA"/>
</dbReference>
<organism evidence="3 4">
    <name type="scientific">Ahniella affigens</name>
    <dbReference type="NCBI Taxonomy" id="2021234"/>
    <lineage>
        <taxon>Bacteria</taxon>
        <taxon>Pseudomonadati</taxon>
        <taxon>Pseudomonadota</taxon>
        <taxon>Gammaproteobacteria</taxon>
        <taxon>Lysobacterales</taxon>
        <taxon>Rhodanobacteraceae</taxon>
        <taxon>Ahniella</taxon>
    </lineage>
</organism>
<dbReference type="Proteomes" id="UP000241074">
    <property type="component" value="Chromosome"/>
</dbReference>
<dbReference type="SUPFAM" id="SSF55874">
    <property type="entry name" value="ATPase domain of HSP90 chaperone/DNA topoisomerase II/histidine kinase"/>
    <property type="match status" value="1"/>
</dbReference>
<dbReference type="AlphaFoldDB" id="A0A2P1PQZ6"/>
<reference evidence="3 4" key="1">
    <citation type="submission" date="2018-03" db="EMBL/GenBank/DDBJ databases">
        <title>Ahniella affigens gen. nov., sp. nov., a gammaproteobacterium isolated from sandy soil near a stream.</title>
        <authorList>
            <person name="Ko Y."/>
            <person name="Kim J.-H."/>
        </authorList>
    </citation>
    <scope>NUCLEOTIDE SEQUENCE [LARGE SCALE GENOMIC DNA]</scope>
    <source>
        <strain evidence="3 4">D13</strain>
    </source>
</reference>
<feature type="transmembrane region" description="Helical" evidence="1">
    <location>
        <begin position="83"/>
        <end position="105"/>
    </location>
</feature>
<keyword evidence="3" id="KW-0418">Kinase</keyword>
<feature type="transmembrane region" description="Helical" evidence="1">
    <location>
        <begin position="52"/>
        <end position="71"/>
    </location>
</feature>
<reference evidence="3 4" key="2">
    <citation type="submission" date="2018-03" db="EMBL/GenBank/DDBJ databases">
        <authorList>
            <person name="Keele B.F."/>
        </authorList>
    </citation>
    <scope>NUCLEOTIDE SEQUENCE [LARGE SCALE GENOMIC DNA]</scope>
    <source>
        <strain evidence="3 4">D13</strain>
    </source>
</reference>
<dbReference type="InterPro" id="IPR050640">
    <property type="entry name" value="Bact_2-comp_sensor_kinase"/>
</dbReference>
<evidence type="ECO:0000256" key="1">
    <source>
        <dbReference type="SAM" id="Phobius"/>
    </source>
</evidence>
<keyword evidence="4" id="KW-1185">Reference proteome</keyword>
<accession>A0A2P1PQZ6</accession>
<gene>
    <name evidence="3" type="ORF">C7S18_08755</name>
</gene>
<feature type="transmembrane region" description="Helical" evidence="1">
    <location>
        <begin position="125"/>
        <end position="145"/>
    </location>
</feature>